<dbReference type="Pfam" id="PF01370">
    <property type="entry name" value="Epimerase"/>
    <property type="match status" value="1"/>
</dbReference>
<evidence type="ECO:0000256" key="1">
    <source>
        <dbReference type="ARBA" id="ARBA00023002"/>
    </source>
</evidence>
<feature type="domain" description="NAD-dependent epimerase/dehydratase" evidence="3">
    <location>
        <begin position="62"/>
        <end position="293"/>
    </location>
</feature>
<protein>
    <recommendedName>
        <fullName evidence="3">NAD-dependent epimerase/dehydratase domain-containing protein</fullName>
    </recommendedName>
</protein>
<dbReference type="EMBL" id="BRYA01000437">
    <property type="protein sequence ID" value="GMI48799.1"/>
    <property type="molecule type" value="Genomic_DNA"/>
</dbReference>
<sequence length="409" mass="43990">MFPRLLRAFSTHAAASKPSTSTVAVTGSSGYIGSSFVVSELDRRFLRAFSTAASTASKQSTVAVTGSSGYIGSFVVSELLDRGYKVHCPIRGSTENPGKAEHLLKHPNAANLTIFDGGDLSKKGSFDEAFASADAVIHTAAQVDLGEDESIITDSVEGTKNVLSSVDKSPGVKRFVQTSSVAAIQKYNVPPGYVFTERDWNDWSTVANGDAYGVAKTTAEKLVHSHFASSDGRSAAAVNPGVVIGPVMNRSHTKASAYFLYACIMGKKAMNFPATFVDVRDVAAGHVNALESLPSIHGGRFLLVNDDGCVESGPLGLGEIASEKFPEYRFDIKPLYPEHIMKFARPLSMLPIVGHKIMNEYQRLAQSTPVQFDNKTTKEKLGLEFRPLDVTVKEGIESIIENGLAEFKK</sequence>
<dbReference type="Gene3D" id="3.40.50.720">
    <property type="entry name" value="NAD(P)-binding Rossmann-like Domain"/>
    <property type="match status" value="1"/>
</dbReference>
<dbReference type="InterPro" id="IPR001509">
    <property type="entry name" value="Epimerase_deHydtase"/>
</dbReference>
<reference evidence="5" key="1">
    <citation type="journal article" date="2023" name="Commun. Biol.">
        <title>Genome analysis of Parmales, the sister group of diatoms, reveals the evolutionary specialization of diatoms from phago-mixotrophs to photoautotrophs.</title>
        <authorList>
            <person name="Ban H."/>
            <person name="Sato S."/>
            <person name="Yoshikawa S."/>
            <person name="Yamada K."/>
            <person name="Nakamura Y."/>
            <person name="Ichinomiya M."/>
            <person name="Sato N."/>
            <person name="Blanc-Mathieu R."/>
            <person name="Endo H."/>
            <person name="Kuwata A."/>
            <person name="Ogata H."/>
        </authorList>
    </citation>
    <scope>NUCLEOTIDE SEQUENCE [LARGE SCALE GENOMIC DNA]</scope>
</reference>
<organism evidence="4 5">
    <name type="scientific">Triparma columacea</name>
    <dbReference type="NCBI Taxonomy" id="722753"/>
    <lineage>
        <taxon>Eukaryota</taxon>
        <taxon>Sar</taxon>
        <taxon>Stramenopiles</taxon>
        <taxon>Ochrophyta</taxon>
        <taxon>Bolidophyceae</taxon>
        <taxon>Parmales</taxon>
        <taxon>Triparmaceae</taxon>
        <taxon>Triparma</taxon>
    </lineage>
</organism>
<keyword evidence="5" id="KW-1185">Reference proteome</keyword>
<evidence type="ECO:0000313" key="4">
    <source>
        <dbReference type="EMBL" id="GMI48799.1"/>
    </source>
</evidence>
<dbReference type="PANTHER" id="PTHR10366:SF564">
    <property type="entry name" value="STEROL-4-ALPHA-CARBOXYLATE 3-DEHYDROGENASE, DECARBOXYLATING"/>
    <property type="match status" value="1"/>
</dbReference>
<dbReference type="Proteomes" id="UP001165065">
    <property type="component" value="Unassembled WGS sequence"/>
</dbReference>
<comment type="similarity">
    <text evidence="2">Belongs to the NAD(P)-dependent epimerase/dehydratase family. Dihydroflavonol-4-reductase subfamily.</text>
</comment>
<dbReference type="AlphaFoldDB" id="A0A9W7GPR4"/>
<dbReference type="PANTHER" id="PTHR10366">
    <property type="entry name" value="NAD DEPENDENT EPIMERASE/DEHYDRATASE"/>
    <property type="match status" value="1"/>
</dbReference>
<evidence type="ECO:0000256" key="2">
    <source>
        <dbReference type="ARBA" id="ARBA00023445"/>
    </source>
</evidence>
<dbReference type="InterPro" id="IPR036291">
    <property type="entry name" value="NAD(P)-bd_dom_sf"/>
</dbReference>
<proteinExistence type="inferred from homology"/>
<dbReference type="InterPro" id="IPR050425">
    <property type="entry name" value="NAD(P)_dehydrat-like"/>
</dbReference>
<evidence type="ECO:0000313" key="5">
    <source>
        <dbReference type="Proteomes" id="UP001165065"/>
    </source>
</evidence>
<name>A0A9W7GPR4_9STRA</name>
<dbReference type="SUPFAM" id="SSF51735">
    <property type="entry name" value="NAD(P)-binding Rossmann-fold domains"/>
    <property type="match status" value="1"/>
</dbReference>
<accession>A0A9W7GPR4</accession>
<keyword evidence="1" id="KW-0560">Oxidoreductase</keyword>
<gene>
    <name evidence="4" type="ORF">TrCOL_g11372</name>
</gene>
<comment type="caution">
    <text evidence="4">The sequence shown here is derived from an EMBL/GenBank/DDBJ whole genome shotgun (WGS) entry which is preliminary data.</text>
</comment>
<evidence type="ECO:0000259" key="3">
    <source>
        <dbReference type="Pfam" id="PF01370"/>
    </source>
</evidence>
<dbReference type="GO" id="GO:0016616">
    <property type="term" value="F:oxidoreductase activity, acting on the CH-OH group of donors, NAD or NADP as acceptor"/>
    <property type="evidence" value="ECO:0007669"/>
    <property type="project" value="TreeGrafter"/>
</dbReference>
<dbReference type="OrthoDB" id="2735536at2759"/>